<protein>
    <recommendedName>
        <fullName evidence="1">PIN domain-containing protein</fullName>
    </recommendedName>
</protein>
<evidence type="ECO:0000259" key="1">
    <source>
        <dbReference type="Pfam" id="PF01850"/>
    </source>
</evidence>
<dbReference type="CDD" id="cd09872">
    <property type="entry name" value="PIN_Sll0205-like"/>
    <property type="match status" value="1"/>
</dbReference>
<dbReference type="Gene3D" id="3.40.50.1010">
    <property type="entry name" value="5'-nuclease"/>
    <property type="match status" value="1"/>
</dbReference>
<accession>A0A2H0CUY2</accession>
<dbReference type="PANTHER" id="PTHR36173">
    <property type="entry name" value="RIBONUCLEASE VAPC16-RELATED"/>
    <property type="match status" value="1"/>
</dbReference>
<name>A0A2H0CUY2_9BACT</name>
<dbReference type="InterPro" id="IPR052919">
    <property type="entry name" value="TA_system_RNase"/>
</dbReference>
<dbReference type="SUPFAM" id="SSF88723">
    <property type="entry name" value="PIN domain-like"/>
    <property type="match status" value="1"/>
</dbReference>
<dbReference type="InterPro" id="IPR029060">
    <property type="entry name" value="PIN-like_dom_sf"/>
</dbReference>
<feature type="domain" description="PIN" evidence="1">
    <location>
        <begin position="3"/>
        <end position="117"/>
    </location>
</feature>
<dbReference type="Proteomes" id="UP000230638">
    <property type="component" value="Unassembled WGS sequence"/>
</dbReference>
<sequence length="130" mass="14485">MKILLDTQIFIWLIQKDPRLGPQSKELVLSMTNEVYISFLSFFEMTIKSSLGKLDFDASVIGDLESMGVILLSGDQKSLSMYAVANSENKDPFDNFLISTAKVHKLTLLTSDHKILSTKAKGLKLLDATK</sequence>
<dbReference type="AlphaFoldDB" id="A0A2H0CUY2"/>
<organism evidence="2 3">
    <name type="scientific">Candidatus Lloydbacteria bacterium CG22_combo_CG10-13_8_21_14_all_47_15</name>
    <dbReference type="NCBI Taxonomy" id="1974635"/>
    <lineage>
        <taxon>Bacteria</taxon>
        <taxon>Candidatus Lloydiibacteriota</taxon>
    </lineage>
</organism>
<comment type="caution">
    <text evidence="2">The sequence shown here is derived from an EMBL/GenBank/DDBJ whole genome shotgun (WGS) entry which is preliminary data.</text>
</comment>
<dbReference type="InterPro" id="IPR002716">
    <property type="entry name" value="PIN_dom"/>
</dbReference>
<dbReference type="EMBL" id="PCTL01000008">
    <property type="protein sequence ID" value="PIP73745.1"/>
    <property type="molecule type" value="Genomic_DNA"/>
</dbReference>
<evidence type="ECO:0000313" key="2">
    <source>
        <dbReference type="EMBL" id="PIP73745.1"/>
    </source>
</evidence>
<evidence type="ECO:0000313" key="3">
    <source>
        <dbReference type="Proteomes" id="UP000230638"/>
    </source>
</evidence>
<dbReference type="InterPro" id="IPR041705">
    <property type="entry name" value="PIN_Sll0205"/>
</dbReference>
<dbReference type="Pfam" id="PF01850">
    <property type="entry name" value="PIN"/>
    <property type="match status" value="1"/>
</dbReference>
<proteinExistence type="predicted"/>
<gene>
    <name evidence="2" type="ORF">COW88_00965</name>
</gene>
<reference evidence="2 3" key="1">
    <citation type="submission" date="2017-09" db="EMBL/GenBank/DDBJ databases">
        <title>Depth-based differentiation of microbial function through sediment-hosted aquifers and enrichment of novel symbionts in the deep terrestrial subsurface.</title>
        <authorList>
            <person name="Probst A.J."/>
            <person name="Ladd B."/>
            <person name="Jarett J.K."/>
            <person name="Geller-Mcgrath D.E."/>
            <person name="Sieber C.M."/>
            <person name="Emerson J.B."/>
            <person name="Anantharaman K."/>
            <person name="Thomas B.C."/>
            <person name="Malmstrom R."/>
            <person name="Stieglmeier M."/>
            <person name="Klingl A."/>
            <person name="Woyke T."/>
            <person name="Ryan C.M."/>
            <person name="Banfield J.F."/>
        </authorList>
    </citation>
    <scope>NUCLEOTIDE SEQUENCE [LARGE SCALE GENOMIC DNA]</scope>
    <source>
        <strain evidence="2">CG22_combo_CG10-13_8_21_14_all_47_15</strain>
    </source>
</reference>
<dbReference type="PANTHER" id="PTHR36173:SF2">
    <property type="entry name" value="RIBONUCLEASE VAPC16"/>
    <property type="match status" value="1"/>
</dbReference>